<feature type="transmembrane region" description="Helical" evidence="1">
    <location>
        <begin position="22"/>
        <end position="44"/>
    </location>
</feature>
<dbReference type="Proteomes" id="UP000095601">
    <property type="component" value="Unassembled WGS sequence"/>
</dbReference>
<accession>A0A1E5UHN2</accession>
<sequence length="46" mass="5044">MNMSEGAFHDVNNWTSAESCIVFLRIGESLPVILALLLLSLVLARV</sequence>
<keyword evidence="1" id="KW-1133">Transmembrane helix</keyword>
<comment type="caution">
    <text evidence="2">The sequence shown here is derived from an EMBL/GenBank/DDBJ whole genome shotgun (WGS) entry which is preliminary data.</text>
</comment>
<proteinExistence type="predicted"/>
<evidence type="ECO:0000256" key="1">
    <source>
        <dbReference type="SAM" id="Phobius"/>
    </source>
</evidence>
<gene>
    <name evidence="2" type="ORF">BHF72_1051</name>
</gene>
<dbReference type="AlphaFoldDB" id="A0A1E5UHN2"/>
<protein>
    <submittedName>
        <fullName evidence="2">Uncharacterized protein</fullName>
    </submittedName>
</protein>
<dbReference type="EMBL" id="MKGI01000005">
    <property type="protein sequence ID" value="OEL12298.1"/>
    <property type="molecule type" value="Genomic_DNA"/>
</dbReference>
<keyword evidence="3" id="KW-1185">Reference proteome</keyword>
<name>A0A1E5UHN2_9FLAO</name>
<reference evidence="2 3" key="1">
    <citation type="submission" date="2016-09" db="EMBL/GenBank/DDBJ databases">
        <authorList>
            <person name="Capua I."/>
            <person name="De Benedictis P."/>
            <person name="Joannis T."/>
            <person name="Lombin L.H."/>
            <person name="Cattoli G."/>
        </authorList>
    </citation>
    <scope>NUCLEOTIDE SEQUENCE [LARGE SCALE GENOMIC DNA]</scope>
    <source>
        <strain evidence="2 3">NRS-1</strain>
    </source>
</reference>
<evidence type="ECO:0000313" key="3">
    <source>
        <dbReference type="Proteomes" id="UP000095601"/>
    </source>
</evidence>
<keyword evidence="1" id="KW-0812">Transmembrane</keyword>
<organism evidence="2 3">
    <name type="scientific">Cloacibacterium normanense</name>
    <dbReference type="NCBI Taxonomy" id="237258"/>
    <lineage>
        <taxon>Bacteria</taxon>
        <taxon>Pseudomonadati</taxon>
        <taxon>Bacteroidota</taxon>
        <taxon>Flavobacteriia</taxon>
        <taxon>Flavobacteriales</taxon>
        <taxon>Weeksellaceae</taxon>
    </lineage>
</organism>
<evidence type="ECO:0000313" key="2">
    <source>
        <dbReference type="EMBL" id="OEL12298.1"/>
    </source>
</evidence>
<keyword evidence="1" id="KW-0472">Membrane</keyword>